<dbReference type="RefSeq" id="WP_163700194.1">
    <property type="nucleotide sequence ID" value="NZ_QXHD01000004.1"/>
</dbReference>
<dbReference type="InterPro" id="IPR008557">
    <property type="entry name" value="PhoX"/>
</dbReference>
<keyword evidence="3" id="KW-1185">Reference proteome</keyword>
<dbReference type="SUPFAM" id="SSF63829">
    <property type="entry name" value="Calcium-dependent phosphotriesterase"/>
    <property type="match status" value="1"/>
</dbReference>
<evidence type="ECO:0000313" key="2">
    <source>
        <dbReference type="EMBL" id="NEZ57986.1"/>
    </source>
</evidence>
<protein>
    <submittedName>
        <fullName evidence="2">PhoX family phosphatase</fullName>
    </submittedName>
</protein>
<evidence type="ECO:0000256" key="1">
    <source>
        <dbReference type="SAM" id="MobiDB-lite"/>
    </source>
</evidence>
<dbReference type="PANTHER" id="PTHR35399">
    <property type="entry name" value="SLR8030 PROTEIN"/>
    <property type="match status" value="1"/>
</dbReference>
<evidence type="ECO:0000313" key="3">
    <source>
        <dbReference type="Proteomes" id="UP000481033"/>
    </source>
</evidence>
<organism evidence="2 3">
    <name type="scientific">Adonisia turfae CCMR0081</name>
    <dbReference type="NCBI Taxonomy" id="2292702"/>
    <lineage>
        <taxon>Bacteria</taxon>
        <taxon>Bacillati</taxon>
        <taxon>Cyanobacteriota</taxon>
        <taxon>Adonisia</taxon>
        <taxon>Adonisia turfae</taxon>
    </lineage>
</organism>
<dbReference type="InterPro" id="IPR006311">
    <property type="entry name" value="TAT_signal"/>
</dbReference>
<sequence>MLHDEIPSNRSGNRPFHDVLKANMSRRNLLKRSAVLSAASFASALVGNGLTSKTAAASSPGTSLTESLFAQSLSPDIGFSPVTIAEAIVDSRVPHISSDYQYDVLIPWGTPLESGVPEYAGDPVNRTTADAQLKQVGIGHDGMHFFPENGTSNTKGVLCINHEFGRTPHVLGKDLPESLADVRTMEHAHGVACVEIQKVNGTWQVVLDSPKNRRVTFNTPVAFSGPAANSSLLQNPAGNEFKGTVNNCANGFTPWGTYLTCEENFNGYFNNSQVDQSNPPDDPALGEGSPLTGADERYGVTAEGFGYAWGGNNGTVFDVRCDTSNPGYVNERNRFGWVVEIDPENPTAKPVKRTAMGRFKHEGVGGTVGAGGRYVGYMGDDQRFDYCYKFVSQASWRSMVARGLSPLDYGKLYVAKFNDDNTGEWMEITYSNPAIRDAVDEQGQSLFRNQGDVLVFTRVAADILGATPMDRPEWVTVGPTGDCFWAMTNNSRRETADAVNLRAPNPDGYILKTRDSNNHVGTTFTWEHVIFADETHAEGDERTFSDPDGLWADPDGRLFIETDGGQQKGLQDQCLVANPETGEIRRLFVGVSGDEITGVAYTPDRKTLFINTQHPGNGNPAATNFPAPTDGITIPRDCTIVITRKDGGIVGS</sequence>
<proteinExistence type="predicted"/>
<name>A0A6M0RP88_9CYAN</name>
<dbReference type="Proteomes" id="UP000481033">
    <property type="component" value="Unassembled WGS sequence"/>
</dbReference>
<gene>
    <name evidence="2" type="ORF">DXZ20_20525</name>
</gene>
<feature type="region of interest" description="Disordered" evidence="1">
    <location>
        <begin position="271"/>
        <end position="293"/>
    </location>
</feature>
<dbReference type="PANTHER" id="PTHR35399:SF2">
    <property type="entry name" value="DUF839 DOMAIN-CONTAINING PROTEIN"/>
    <property type="match status" value="1"/>
</dbReference>
<dbReference type="Pfam" id="PF05787">
    <property type="entry name" value="PhoX"/>
    <property type="match status" value="1"/>
</dbReference>
<accession>A0A6M0RP88</accession>
<dbReference type="EMBL" id="QXHD01000004">
    <property type="protein sequence ID" value="NEZ57986.1"/>
    <property type="molecule type" value="Genomic_DNA"/>
</dbReference>
<dbReference type="AlphaFoldDB" id="A0A6M0RP88"/>
<dbReference type="PROSITE" id="PS51318">
    <property type="entry name" value="TAT"/>
    <property type="match status" value="1"/>
</dbReference>
<reference evidence="2 3" key="1">
    <citation type="journal article" date="2020" name="Microb. Ecol.">
        <title>Ecogenomics of the Marine Benthic Filamentous Cyanobacterium Adonisia.</title>
        <authorList>
            <person name="Walter J.M."/>
            <person name="Coutinho F.H."/>
            <person name="Leomil L."/>
            <person name="Hargreaves P.I."/>
            <person name="Campeao M.E."/>
            <person name="Vieira V.V."/>
            <person name="Silva B.S."/>
            <person name="Fistarol G.O."/>
            <person name="Salomon P.S."/>
            <person name="Sawabe T."/>
            <person name="Mino S."/>
            <person name="Hosokawa M."/>
            <person name="Miyashita H."/>
            <person name="Maruyama F."/>
            <person name="van Verk M.C."/>
            <person name="Dutilh B.E."/>
            <person name="Thompson C.C."/>
            <person name="Thompson F.L."/>
        </authorList>
    </citation>
    <scope>NUCLEOTIDE SEQUENCE [LARGE SCALE GENOMIC DNA]</scope>
    <source>
        <strain evidence="2 3">CCMR0081</strain>
    </source>
</reference>
<comment type="caution">
    <text evidence="2">The sequence shown here is derived from an EMBL/GenBank/DDBJ whole genome shotgun (WGS) entry which is preliminary data.</text>
</comment>